<protein>
    <submittedName>
        <fullName evidence="2">RCG28590</fullName>
    </submittedName>
</protein>
<evidence type="ECO:0000313" key="2">
    <source>
        <dbReference type="EMBL" id="EDL82369.1"/>
    </source>
</evidence>
<keyword evidence="1" id="KW-0732">Signal</keyword>
<name>A6HW83_RAT</name>
<proteinExistence type="predicted"/>
<accession>A6HW83</accession>
<feature type="signal peptide" evidence="1">
    <location>
        <begin position="1"/>
        <end position="18"/>
    </location>
</feature>
<evidence type="ECO:0000313" key="3">
    <source>
        <dbReference type="Proteomes" id="UP000234681"/>
    </source>
</evidence>
<gene>
    <name evidence="2" type="ORF">rCG_28590</name>
</gene>
<dbReference type="EMBL" id="CH473952">
    <property type="protein sequence ID" value="EDL82369.1"/>
    <property type="molecule type" value="Genomic_DNA"/>
</dbReference>
<organism evidence="2 3">
    <name type="scientific">Rattus norvegicus</name>
    <name type="common">Rat</name>
    <dbReference type="NCBI Taxonomy" id="10116"/>
    <lineage>
        <taxon>Eukaryota</taxon>
        <taxon>Metazoa</taxon>
        <taxon>Chordata</taxon>
        <taxon>Craniata</taxon>
        <taxon>Vertebrata</taxon>
        <taxon>Euteleostomi</taxon>
        <taxon>Mammalia</taxon>
        <taxon>Eutheria</taxon>
        <taxon>Euarchontoglires</taxon>
        <taxon>Glires</taxon>
        <taxon>Rodentia</taxon>
        <taxon>Myomorpha</taxon>
        <taxon>Muroidea</taxon>
        <taxon>Muridae</taxon>
        <taxon>Murinae</taxon>
        <taxon>Rattus</taxon>
    </lineage>
</organism>
<dbReference type="AlphaFoldDB" id="A6HW83"/>
<dbReference type="Proteomes" id="UP000234681">
    <property type="component" value="Chromosome 2"/>
</dbReference>
<evidence type="ECO:0000256" key="1">
    <source>
        <dbReference type="SAM" id="SignalP"/>
    </source>
</evidence>
<reference evidence="3" key="1">
    <citation type="submission" date="2005-09" db="EMBL/GenBank/DDBJ databases">
        <authorList>
            <person name="Mural R.J."/>
            <person name="Li P.W."/>
            <person name="Adams M.D."/>
            <person name="Amanatides P.G."/>
            <person name="Baden-Tillson H."/>
            <person name="Barnstead M."/>
            <person name="Chin S.H."/>
            <person name="Dew I."/>
            <person name="Evans C.A."/>
            <person name="Ferriera S."/>
            <person name="Flanigan M."/>
            <person name="Fosler C."/>
            <person name="Glodek A."/>
            <person name="Gu Z."/>
            <person name="Holt R.A."/>
            <person name="Jennings D."/>
            <person name="Kraft C.L."/>
            <person name="Lu F."/>
            <person name="Nguyen T."/>
            <person name="Nusskern D.R."/>
            <person name="Pfannkoch C.M."/>
            <person name="Sitter C."/>
            <person name="Sutton G.G."/>
            <person name="Venter J.C."/>
            <person name="Wang Z."/>
            <person name="Woodage T."/>
            <person name="Zheng X.H."/>
            <person name="Zhong F."/>
        </authorList>
    </citation>
    <scope>NUCLEOTIDE SEQUENCE [LARGE SCALE GENOMIC DNA]</scope>
    <source>
        <strain>BN</strain>
        <strain evidence="3">Sprague-Dawley</strain>
    </source>
</reference>
<feature type="chain" id="PRO_5039908147" evidence="1">
    <location>
        <begin position="19"/>
        <end position="102"/>
    </location>
</feature>
<sequence>MLEVSVIQIAMSILPALAAMGLCAGMESMPTPASVWLDTKAGTVTWNWKKGAVCLKDIGRYTCMYPQEYSGVNSELVPCVRMLLGLTSVTLHLDFLENHIQF</sequence>